<dbReference type="PANTHER" id="PTHR24171:SF9">
    <property type="entry name" value="ANKYRIN REPEAT DOMAIN-CONTAINING PROTEIN 39"/>
    <property type="match status" value="1"/>
</dbReference>
<gene>
    <name evidence="6" type="ORF">APZ42_020448</name>
</gene>
<name>A0A0P5SW40_9CRUS</name>
<comment type="caution">
    <text evidence="6">The sequence shown here is derived from an EMBL/GenBank/DDBJ whole genome shotgun (WGS) entry which is preliminary data.</text>
</comment>
<dbReference type="GO" id="GO:0043161">
    <property type="term" value="P:proteasome-mediated ubiquitin-dependent protein catabolic process"/>
    <property type="evidence" value="ECO:0007669"/>
    <property type="project" value="UniProtKB-ARBA"/>
</dbReference>
<evidence type="ECO:0000256" key="3">
    <source>
        <dbReference type="ARBA" id="ARBA00022786"/>
    </source>
</evidence>
<dbReference type="PRINTS" id="PR01415">
    <property type="entry name" value="ANKYRIN"/>
</dbReference>
<comment type="pathway">
    <text evidence="1">Protein modification; protein ubiquitination.</text>
</comment>
<dbReference type="PROSITE" id="PS50297">
    <property type="entry name" value="ANK_REP_REGION"/>
    <property type="match status" value="4"/>
</dbReference>
<evidence type="ECO:0000256" key="1">
    <source>
        <dbReference type="ARBA" id="ARBA00004906"/>
    </source>
</evidence>
<keyword evidence="2" id="KW-0677">Repeat</keyword>
<keyword evidence="7" id="KW-1185">Reference proteome</keyword>
<dbReference type="Pfam" id="PF12796">
    <property type="entry name" value="Ank_2"/>
    <property type="match status" value="2"/>
</dbReference>
<dbReference type="PROSITE" id="PS50088">
    <property type="entry name" value="ANK_REPEAT"/>
    <property type="match status" value="4"/>
</dbReference>
<sequence length="648" mass="72422">MSGKEDSELLRIETLRERIFFAARDGLAITLYALLSELNQSQQSELLSQITEEQGQRCTPLLIAARNGKESVVKMLLSQFKPNIEQEGDVKFDGYLIEGASPLWCAAGAGHLKVVKALVKAGADVNHPTKTFSTPLRAASFDGRLDIVKYLIEHKADIHLANKYNNTCLMIAAFKGHLEVVKCLLEQGADPNQKAHCGATALHFSAECGHVAIVRELIEYGTKITLNEQGMSPLLCAAERTKSGVVEYLMTRPEFSRRERIEALELLGASFANDKDSYNIDLAYNYLHRAMEMRFEDPQQIVPKQPVDPIEAYENWREVQTLAELESIRHNPNAIHMESLVIRERILSINNPELPHPIVFRGAVFADDARFDRCISLWLHALRLRQRMQLTVSKDLLRFAQVFSQVLHVGLELPFNVLEEVLASTAMELERNQTKISNPGPKDDVEVIAEEMDCNVTTALYLVTITTKLLSKASSQQEHTIYRHVFKLNRLNVRSKEGSSLLHLAASADTPVDEFHTVDICRFPCASTCKLLIQCGFDVNAMDHRRNTPLHLIVGYPKPISDFVTLHSIIMTLIEAGAHMDAVNSYGETPFDAATTGVAEIILRTQSKLSLKCIAAKAIKRYALNYEGLVPTPLVSFIELHGSGTTLR</sequence>
<dbReference type="GO" id="GO:0003006">
    <property type="term" value="P:developmental process involved in reproduction"/>
    <property type="evidence" value="ECO:0007669"/>
    <property type="project" value="UniProtKB-ARBA"/>
</dbReference>
<dbReference type="SMART" id="SM00248">
    <property type="entry name" value="ANK"/>
    <property type="match status" value="8"/>
</dbReference>
<dbReference type="FunFam" id="1.25.40.20:FF:000264">
    <property type="entry name" value="Fem-1 homolog B"/>
    <property type="match status" value="1"/>
</dbReference>
<dbReference type="EMBL" id="LRGB01000996">
    <property type="protein sequence ID" value="KZS14242.1"/>
    <property type="molecule type" value="Genomic_DNA"/>
</dbReference>
<evidence type="ECO:0000256" key="2">
    <source>
        <dbReference type="ARBA" id="ARBA00022737"/>
    </source>
</evidence>
<organism evidence="6 7">
    <name type="scientific">Daphnia magna</name>
    <dbReference type="NCBI Taxonomy" id="35525"/>
    <lineage>
        <taxon>Eukaryota</taxon>
        <taxon>Metazoa</taxon>
        <taxon>Ecdysozoa</taxon>
        <taxon>Arthropoda</taxon>
        <taxon>Crustacea</taxon>
        <taxon>Branchiopoda</taxon>
        <taxon>Diplostraca</taxon>
        <taxon>Cladocera</taxon>
        <taxon>Anomopoda</taxon>
        <taxon>Daphniidae</taxon>
        <taxon>Daphnia</taxon>
    </lineage>
</organism>
<evidence type="ECO:0000313" key="7">
    <source>
        <dbReference type="Proteomes" id="UP000076858"/>
    </source>
</evidence>
<dbReference type="AlphaFoldDB" id="A0A0P5SW40"/>
<evidence type="ECO:0000256" key="5">
    <source>
        <dbReference type="ARBA" id="ARBA00038500"/>
    </source>
</evidence>
<dbReference type="SUPFAM" id="SSF48403">
    <property type="entry name" value="Ankyrin repeat"/>
    <property type="match status" value="1"/>
</dbReference>
<dbReference type="InterPro" id="IPR002110">
    <property type="entry name" value="Ankyrin_rpt"/>
</dbReference>
<comment type="similarity">
    <text evidence="5">Belongs to the fem-1 family.</text>
</comment>
<protein>
    <submittedName>
        <fullName evidence="6">Protein fem-1 B</fullName>
    </submittedName>
</protein>
<dbReference type="STRING" id="35525.A0A0P5SW40"/>
<dbReference type="Gene3D" id="1.25.40.20">
    <property type="entry name" value="Ankyrin repeat-containing domain"/>
    <property type="match status" value="3"/>
</dbReference>
<dbReference type="OrthoDB" id="4429489at2759"/>
<dbReference type="Pfam" id="PF00023">
    <property type="entry name" value="Ank"/>
    <property type="match status" value="1"/>
</dbReference>
<dbReference type="Proteomes" id="UP000076858">
    <property type="component" value="Unassembled WGS sequence"/>
</dbReference>
<accession>A0A0P5SW40</accession>
<keyword evidence="4" id="KW-0040">ANK repeat</keyword>
<dbReference type="PANTHER" id="PTHR24171">
    <property type="entry name" value="ANKYRIN REPEAT DOMAIN-CONTAINING PROTEIN 39-RELATED"/>
    <property type="match status" value="1"/>
</dbReference>
<dbReference type="InterPro" id="IPR036770">
    <property type="entry name" value="Ankyrin_rpt-contain_sf"/>
</dbReference>
<evidence type="ECO:0000313" key="6">
    <source>
        <dbReference type="EMBL" id="KZS14242.1"/>
    </source>
</evidence>
<reference evidence="6 7" key="1">
    <citation type="submission" date="2016-03" db="EMBL/GenBank/DDBJ databases">
        <title>EvidentialGene: Evidence-directed Construction of Genes on Genomes.</title>
        <authorList>
            <person name="Gilbert D.G."/>
            <person name="Choi J.-H."/>
            <person name="Mockaitis K."/>
            <person name="Colbourne J."/>
            <person name="Pfrender M."/>
        </authorList>
    </citation>
    <scope>NUCLEOTIDE SEQUENCE [LARGE SCALE GENOMIC DNA]</scope>
    <source>
        <strain evidence="6 7">Xinb3</strain>
        <tissue evidence="6">Complete organism</tissue>
    </source>
</reference>
<evidence type="ECO:0000256" key="4">
    <source>
        <dbReference type="ARBA" id="ARBA00023043"/>
    </source>
</evidence>
<proteinExistence type="inferred from homology"/>
<keyword evidence="3" id="KW-0833">Ubl conjugation pathway</keyword>